<dbReference type="PIRSF" id="PIRSF016482">
    <property type="entry name" value="PilO"/>
    <property type="match status" value="1"/>
</dbReference>
<dbReference type="InterPro" id="IPR014717">
    <property type="entry name" value="Transl_elong_EF1B/ribsomal_bS6"/>
</dbReference>
<dbReference type="Gene3D" id="3.30.70.60">
    <property type="match status" value="1"/>
</dbReference>
<dbReference type="AlphaFoldDB" id="A0A2T3NCX6"/>
<proteinExistence type="predicted"/>
<name>A0A2T3NCX6_9GAMM</name>
<evidence type="ECO:0000313" key="3">
    <source>
        <dbReference type="Proteomes" id="UP000241346"/>
    </source>
</evidence>
<dbReference type="PANTHER" id="PTHR39555">
    <property type="entry name" value="FIMBRIAL ASSEMBLY PROTEIN PILO-LIKE PROTEIN-RELATED"/>
    <property type="match status" value="1"/>
</dbReference>
<dbReference type="PANTHER" id="PTHR39555:SF1">
    <property type="entry name" value="TYPE IV PILUS INNER MEMBRANE COMPONENT PILO"/>
    <property type="match status" value="1"/>
</dbReference>
<evidence type="ECO:0000256" key="1">
    <source>
        <dbReference type="SAM" id="Phobius"/>
    </source>
</evidence>
<keyword evidence="1" id="KW-0472">Membrane</keyword>
<comment type="caution">
    <text evidence="2">The sequence shown here is derived from an EMBL/GenBank/DDBJ whole genome shotgun (WGS) entry which is preliminary data.</text>
</comment>
<dbReference type="Proteomes" id="UP000241346">
    <property type="component" value="Unassembled WGS sequence"/>
</dbReference>
<accession>A0A2T3NCX6</accession>
<dbReference type="InterPro" id="IPR007445">
    <property type="entry name" value="PilO"/>
</dbReference>
<feature type="transmembrane region" description="Helical" evidence="1">
    <location>
        <begin position="20"/>
        <end position="39"/>
    </location>
</feature>
<dbReference type="EMBL" id="PYMB01000006">
    <property type="protein sequence ID" value="PSW11883.1"/>
    <property type="molecule type" value="Genomic_DNA"/>
</dbReference>
<dbReference type="GO" id="GO:0043683">
    <property type="term" value="P:type IV pilus assembly"/>
    <property type="evidence" value="ECO:0007669"/>
    <property type="project" value="InterPro"/>
</dbReference>
<dbReference type="RefSeq" id="WP_107299022.1">
    <property type="nucleotide sequence ID" value="NZ_PYMB01000006.1"/>
</dbReference>
<dbReference type="OrthoDB" id="9802133at2"/>
<organism evidence="2 3">
    <name type="scientific">Photobacterium rosenbergii</name>
    <dbReference type="NCBI Taxonomy" id="294936"/>
    <lineage>
        <taxon>Bacteria</taxon>
        <taxon>Pseudomonadati</taxon>
        <taxon>Pseudomonadota</taxon>
        <taxon>Gammaproteobacteria</taxon>
        <taxon>Vibrionales</taxon>
        <taxon>Vibrionaceae</taxon>
        <taxon>Photobacterium</taxon>
    </lineage>
</organism>
<evidence type="ECO:0000313" key="2">
    <source>
        <dbReference type="EMBL" id="PSW11883.1"/>
    </source>
</evidence>
<keyword evidence="1" id="KW-1133">Transmembrane helix</keyword>
<reference evidence="2 3" key="1">
    <citation type="submission" date="2018-03" db="EMBL/GenBank/DDBJ databases">
        <title>Whole genome sequencing of Histamine producing bacteria.</title>
        <authorList>
            <person name="Butler K."/>
        </authorList>
    </citation>
    <scope>NUCLEOTIDE SEQUENCE [LARGE SCALE GENOMIC DNA]</scope>
    <source>
        <strain evidence="2 3">DSM 19138</strain>
    </source>
</reference>
<dbReference type="Pfam" id="PF04350">
    <property type="entry name" value="PilO"/>
    <property type="match status" value="1"/>
</dbReference>
<keyword evidence="1" id="KW-0812">Transmembrane</keyword>
<sequence>MIDWQDLELDEMPDWPLPAQLLVTLVVACLIMAAGYWYWTSSQLDTLDHLKSQEHELRQQLIRRASQVAALPKVREQVEMLQERYHQVVEQLPEEDELSSLLASVNDIGVSNGLEFHRIEWAARIEHPLYFELPLNINVQGHYEDIGRFAADIARLPRIVSLKDIDLRWSQPQQELLQLKVSATTYRFKAPAGEGR</sequence>
<dbReference type="GO" id="GO:0043107">
    <property type="term" value="P:type IV pilus-dependent motility"/>
    <property type="evidence" value="ECO:0007669"/>
    <property type="project" value="InterPro"/>
</dbReference>
<gene>
    <name evidence="2" type="ORF">C9J01_15280</name>
</gene>
<protein>
    <submittedName>
        <fullName evidence="2">Fimbrial protein</fullName>
    </submittedName>
</protein>